<dbReference type="EMBL" id="JXTI01000005">
    <property type="protein sequence ID" value="KWX15588.1"/>
    <property type="molecule type" value="Genomic_DNA"/>
</dbReference>
<evidence type="ECO:0000313" key="4">
    <source>
        <dbReference type="EMBL" id="KWX15588.1"/>
    </source>
</evidence>
<dbReference type="AlphaFoldDB" id="A0A132NZT5"/>
<dbReference type="Proteomes" id="UP000070089">
    <property type="component" value="Unassembled WGS sequence"/>
</dbReference>
<comment type="caution">
    <text evidence="4">The sequence shown here is derived from an EMBL/GenBank/DDBJ whole genome shotgun (WGS) entry which is preliminary data.</text>
</comment>
<evidence type="ECO:0000256" key="2">
    <source>
        <dbReference type="SAM" id="MobiDB-lite"/>
    </source>
</evidence>
<gene>
    <name evidence="4" type="ORF">QR46_0308</name>
</gene>
<dbReference type="PANTHER" id="PTHR14490">
    <property type="entry name" value="ZINC FINGER, ZZ TYPE"/>
    <property type="match status" value="1"/>
</dbReference>
<dbReference type="InterPro" id="IPR024626">
    <property type="entry name" value="Kri1-like_C"/>
</dbReference>
<evidence type="ECO:0000259" key="3">
    <source>
        <dbReference type="Pfam" id="PF12936"/>
    </source>
</evidence>
<protein>
    <submittedName>
        <fullName evidence="4">Putative KRI1-like family protein</fullName>
    </submittedName>
</protein>
<dbReference type="GO" id="GO:0000447">
    <property type="term" value="P:endonucleolytic cleavage in ITS1 to separate SSU-rRNA from 5.8S rRNA and LSU-rRNA from tricistronic rRNA transcript (SSU-rRNA, 5.8S rRNA, LSU-rRNA)"/>
    <property type="evidence" value="ECO:0007669"/>
    <property type="project" value="TreeGrafter"/>
</dbReference>
<dbReference type="OrthoDB" id="10252032at2759"/>
<feature type="domain" description="Kri1-like C-terminal" evidence="3">
    <location>
        <begin position="369"/>
        <end position="439"/>
    </location>
</feature>
<name>A0A132NZT5_GIAIN</name>
<dbReference type="GO" id="GO:0005730">
    <property type="term" value="C:nucleolus"/>
    <property type="evidence" value="ECO:0007669"/>
    <property type="project" value="TreeGrafter"/>
</dbReference>
<proteinExistence type="inferred from homology"/>
<feature type="region of interest" description="Disordered" evidence="2">
    <location>
        <begin position="308"/>
        <end position="361"/>
    </location>
</feature>
<dbReference type="InterPro" id="IPR018034">
    <property type="entry name" value="Kri1"/>
</dbReference>
<dbReference type="GO" id="GO:0030686">
    <property type="term" value="C:90S preribosome"/>
    <property type="evidence" value="ECO:0007669"/>
    <property type="project" value="TreeGrafter"/>
</dbReference>
<reference evidence="4 5" key="1">
    <citation type="journal article" date="2015" name="Mol. Biochem. Parasitol.">
        <title>Identification of polymorphic genes for use in assemblage B genotyping assays through comparative genomics of multiple assemblage B Giardia duodenalis isolates.</title>
        <authorList>
            <person name="Wielinga C."/>
            <person name="Thompson R.C."/>
            <person name="Monis P."/>
            <person name="Ryan U."/>
        </authorList>
    </citation>
    <scope>NUCLEOTIDE SEQUENCE [LARGE SCALE GENOMIC DNA]</scope>
    <source>
        <strain evidence="4 5">BAH15c1</strain>
    </source>
</reference>
<feature type="compositionally biased region" description="Basic and acidic residues" evidence="2">
    <location>
        <begin position="348"/>
        <end position="361"/>
    </location>
</feature>
<dbReference type="PANTHER" id="PTHR14490:SF5">
    <property type="entry name" value="PROTEIN KRI1 HOMOLOG"/>
    <property type="match status" value="1"/>
</dbReference>
<dbReference type="Pfam" id="PF12936">
    <property type="entry name" value="Kri1_C"/>
    <property type="match status" value="1"/>
</dbReference>
<feature type="region of interest" description="Disordered" evidence="2">
    <location>
        <begin position="1"/>
        <end position="31"/>
    </location>
</feature>
<evidence type="ECO:0000313" key="5">
    <source>
        <dbReference type="Proteomes" id="UP000070089"/>
    </source>
</evidence>
<dbReference type="VEuPathDB" id="GiardiaDB:QR46_0308"/>
<evidence type="ECO:0000256" key="1">
    <source>
        <dbReference type="ARBA" id="ARBA00007473"/>
    </source>
</evidence>
<dbReference type="Pfam" id="PF05178">
    <property type="entry name" value="Kri1"/>
    <property type="match status" value="1"/>
</dbReference>
<feature type="compositionally biased region" description="Basic and acidic residues" evidence="2">
    <location>
        <begin position="1"/>
        <end position="20"/>
    </location>
</feature>
<sequence>MMQRASELRTSHYQDERSSDHSVYSETTDEGVNPVHDVQILKTLAMIKARDPRIFDKDVRFFSEDALPQAPANVKAATDKLQHSRKDEFNAIARNMVSQRMAERGDEAGDPAAHLTNKERRMLSKIPLHADAESIKVCQDWVVSQTGEVHAEDKADKFLMNYLQSQAWLQDEVSERSSTDLKDVSDSEKQLEAQDLYEDAYNHRKEEDTRQIINYARNVFRSIRETRSKRAEARQRKKERVANDALMRKSEIAKKKAEKRAEIMDELKKLAEESGIPLEKLQQHPLFDEKDFDGNDLREVMDQLFDDNFYNDAPENEDPGEKPVFSSMSEDVSEEDYENNFENSTGSDSRHANEQDEHEAELEPHIKAKLDRHMNELNMMDEVDYVPGFGPVRFRYTSVAPNNFGLTDEDLLMVPEKELDKIMATRHMVPYAKHDPEMNYSNFWDLRKQGIIRGNPKNVREEKLKEHTRPLRGYTKKEPVGAARQDMLRKAQITGSQARLDAYFRK</sequence>
<organism evidence="4 5">
    <name type="scientific">Giardia duodenalis assemblage B</name>
    <dbReference type="NCBI Taxonomy" id="1394984"/>
    <lineage>
        <taxon>Eukaryota</taxon>
        <taxon>Metamonada</taxon>
        <taxon>Diplomonadida</taxon>
        <taxon>Hexamitidae</taxon>
        <taxon>Giardiinae</taxon>
        <taxon>Giardia</taxon>
    </lineage>
</organism>
<comment type="similarity">
    <text evidence="1">Belongs to the KRI1 family.</text>
</comment>
<accession>A0A132NZT5</accession>